<protein>
    <submittedName>
        <fullName evidence="4">Uncharacterized protein</fullName>
    </submittedName>
</protein>
<keyword evidence="2" id="KW-0812">Transmembrane</keyword>
<accession>A0ABY7DNF3</accession>
<evidence type="ECO:0000256" key="2">
    <source>
        <dbReference type="SAM" id="Phobius"/>
    </source>
</evidence>
<name>A0ABY7DNF3_MYAAR</name>
<organism evidence="4 5">
    <name type="scientific">Mya arenaria</name>
    <name type="common">Soft-shell clam</name>
    <dbReference type="NCBI Taxonomy" id="6604"/>
    <lineage>
        <taxon>Eukaryota</taxon>
        <taxon>Metazoa</taxon>
        <taxon>Spiralia</taxon>
        <taxon>Lophotrochozoa</taxon>
        <taxon>Mollusca</taxon>
        <taxon>Bivalvia</taxon>
        <taxon>Autobranchia</taxon>
        <taxon>Heteroconchia</taxon>
        <taxon>Euheterodonta</taxon>
        <taxon>Imparidentia</taxon>
        <taxon>Neoheterodontei</taxon>
        <taxon>Myida</taxon>
        <taxon>Myoidea</taxon>
        <taxon>Myidae</taxon>
        <taxon>Mya</taxon>
    </lineage>
</organism>
<keyword evidence="2" id="KW-0472">Membrane</keyword>
<evidence type="ECO:0000313" key="5">
    <source>
        <dbReference type="Proteomes" id="UP001164746"/>
    </source>
</evidence>
<proteinExistence type="predicted"/>
<keyword evidence="5" id="KW-1185">Reference proteome</keyword>
<feature type="signal peptide" evidence="3">
    <location>
        <begin position="1"/>
        <end position="24"/>
    </location>
</feature>
<evidence type="ECO:0000256" key="1">
    <source>
        <dbReference type="SAM" id="MobiDB-lite"/>
    </source>
</evidence>
<feature type="chain" id="PRO_5046054814" evidence="3">
    <location>
        <begin position="25"/>
        <end position="240"/>
    </location>
</feature>
<gene>
    <name evidence="4" type="ORF">MAR_023262</name>
</gene>
<keyword evidence="2" id="KW-1133">Transmembrane helix</keyword>
<sequence length="240" mass="26968">MRNMFGSASTWAKIALAFLVVAMALHVAGFATNYWMQTETIQENTVFSTGLWKALNCSGGHDSACNDLDVPSTYNTGSFKCVQAFEAIVLVLVVVAAILAVMYVASDRFRELSVAVTVAIICFVCAGVLMIPDIRRYQKNRGGITKVRPDEDGGAYRMQKFQEHDRADNSYNRKFRSPPPETPTTNIRHYYNPNREPFVRSPPPAYKTSATPQYHSYGRSVRTDIQTPDVYLGRDGRKRY</sequence>
<feature type="transmembrane region" description="Helical" evidence="2">
    <location>
        <begin position="112"/>
        <end position="131"/>
    </location>
</feature>
<dbReference type="Proteomes" id="UP001164746">
    <property type="component" value="Chromosome 3"/>
</dbReference>
<dbReference type="Gene3D" id="1.20.140.150">
    <property type="match status" value="1"/>
</dbReference>
<evidence type="ECO:0000313" key="4">
    <source>
        <dbReference type="EMBL" id="WAQ98889.1"/>
    </source>
</evidence>
<reference evidence="4" key="1">
    <citation type="submission" date="2022-11" db="EMBL/GenBank/DDBJ databases">
        <title>Centuries of genome instability and evolution in soft-shell clam transmissible cancer (bioRxiv).</title>
        <authorList>
            <person name="Hart S.F.M."/>
            <person name="Yonemitsu M.A."/>
            <person name="Giersch R.M."/>
            <person name="Beal B.F."/>
            <person name="Arriagada G."/>
            <person name="Davis B.W."/>
            <person name="Ostrander E.A."/>
            <person name="Goff S.P."/>
            <person name="Metzger M.J."/>
        </authorList>
    </citation>
    <scope>NUCLEOTIDE SEQUENCE</scope>
    <source>
        <strain evidence="4">MELC-2E11</strain>
        <tissue evidence="4">Siphon/mantle</tissue>
    </source>
</reference>
<feature type="transmembrane region" description="Helical" evidence="2">
    <location>
        <begin position="84"/>
        <end position="105"/>
    </location>
</feature>
<feature type="region of interest" description="Disordered" evidence="1">
    <location>
        <begin position="167"/>
        <end position="212"/>
    </location>
</feature>
<keyword evidence="3" id="KW-0732">Signal</keyword>
<dbReference type="EMBL" id="CP111014">
    <property type="protein sequence ID" value="WAQ98889.1"/>
    <property type="molecule type" value="Genomic_DNA"/>
</dbReference>
<evidence type="ECO:0000256" key="3">
    <source>
        <dbReference type="SAM" id="SignalP"/>
    </source>
</evidence>